<sequence>MKHSLNVNCAPHDYTPLISLLNLSSQADRRRFNNLSFLNKLLTGLVDSPSLLSLINYRVPISSCIFIILWGRGLVKICSRAVSGLPAVVWRPLPILIILFKIMTVH</sequence>
<evidence type="ECO:0000313" key="1">
    <source>
        <dbReference type="EMBL" id="KAF0754357.1"/>
    </source>
</evidence>
<protein>
    <submittedName>
        <fullName evidence="1">Uncharacterized protein</fullName>
    </submittedName>
</protein>
<organism evidence="1 2">
    <name type="scientific">Aphis craccivora</name>
    <name type="common">Cowpea aphid</name>
    <dbReference type="NCBI Taxonomy" id="307492"/>
    <lineage>
        <taxon>Eukaryota</taxon>
        <taxon>Metazoa</taxon>
        <taxon>Ecdysozoa</taxon>
        <taxon>Arthropoda</taxon>
        <taxon>Hexapoda</taxon>
        <taxon>Insecta</taxon>
        <taxon>Pterygota</taxon>
        <taxon>Neoptera</taxon>
        <taxon>Paraneoptera</taxon>
        <taxon>Hemiptera</taxon>
        <taxon>Sternorrhyncha</taxon>
        <taxon>Aphidomorpha</taxon>
        <taxon>Aphidoidea</taxon>
        <taxon>Aphididae</taxon>
        <taxon>Aphidini</taxon>
        <taxon>Aphis</taxon>
        <taxon>Aphis</taxon>
    </lineage>
</organism>
<dbReference type="EMBL" id="VUJU01004432">
    <property type="protein sequence ID" value="KAF0754357.1"/>
    <property type="molecule type" value="Genomic_DNA"/>
</dbReference>
<name>A0A6G0YEQ7_APHCR</name>
<dbReference type="Proteomes" id="UP000478052">
    <property type="component" value="Unassembled WGS sequence"/>
</dbReference>
<gene>
    <name evidence="1" type="ORF">FWK35_00019309</name>
</gene>
<keyword evidence="2" id="KW-1185">Reference proteome</keyword>
<comment type="caution">
    <text evidence="1">The sequence shown here is derived from an EMBL/GenBank/DDBJ whole genome shotgun (WGS) entry which is preliminary data.</text>
</comment>
<reference evidence="1 2" key="1">
    <citation type="submission" date="2019-08" db="EMBL/GenBank/DDBJ databases">
        <title>Whole genome of Aphis craccivora.</title>
        <authorList>
            <person name="Voronova N.V."/>
            <person name="Shulinski R.S."/>
            <person name="Bandarenka Y.V."/>
            <person name="Zhorov D.G."/>
            <person name="Warner D."/>
        </authorList>
    </citation>
    <scope>NUCLEOTIDE SEQUENCE [LARGE SCALE GENOMIC DNA]</scope>
    <source>
        <strain evidence="1">180601</strain>
        <tissue evidence="1">Whole Body</tissue>
    </source>
</reference>
<dbReference type="OrthoDB" id="6777438at2759"/>
<dbReference type="AlphaFoldDB" id="A0A6G0YEQ7"/>
<accession>A0A6G0YEQ7</accession>
<proteinExistence type="predicted"/>
<evidence type="ECO:0000313" key="2">
    <source>
        <dbReference type="Proteomes" id="UP000478052"/>
    </source>
</evidence>